<gene>
    <name evidence="2" type="ORF">E4N74_10675</name>
    <name evidence="1" type="ORF">E4N76_11685</name>
</gene>
<proteinExistence type="predicted"/>
<dbReference type="Proteomes" id="UP001059401">
    <property type="component" value="Chromosome"/>
</dbReference>
<dbReference type="Proteomes" id="UP001058682">
    <property type="component" value="Chromosome"/>
</dbReference>
<keyword evidence="4" id="KW-1185">Reference proteome</keyword>
<name>A0AAE9SKJ3_9SPIR</name>
<evidence type="ECO:0000313" key="1">
    <source>
        <dbReference type="EMBL" id="UTY30100.1"/>
    </source>
</evidence>
<organism evidence="2 3">
    <name type="scientific">Treponema putidum</name>
    <dbReference type="NCBI Taxonomy" id="221027"/>
    <lineage>
        <taxon>Bacteria</taxon>
        <taxon>Pseudomonadati</taxon>
        <taxon>Spirochaetota</taxon>
        <taxon>Spirochaetia</taxon>
        <taxon>Spirochaetales</taxon>
        <taxon>Treponemataceae</taxon>
        <taxon>Treponema</taxon>
    </lineage>
</organism>
<evidence type="ECO:0000313" key="4">
    <source>
        <dbReference type="Proteomes" id="UP001059401"/>
    </source>
</evidence>
<evidence type="ECO:0000313" key="2">
    <source>
        <dbReference type="EMBL" id="UTY34951.1"/>
    </source>
</evidence>
<dbReference type="AlphaFoldDB" id="A0AAE9SKJ3"/>
<evidence type="ECO:0000313" key="3">
    <source>
        <dbReference type="Proteomes" id="UP001058682"/>
    </source>
</evidence>
<dbReference type="EMBL" id="CP038802">
    <property type="protein sequence ID" value="UTY30100.1"/>
    <property type="molecule type" value="Genomic_DNA"/>
</dbReference>
<dbReference type="Pfam" id="PF06226">
    <property type="entry name" value="DUF1007"/>
    <property type="match status" value="1"/>
</dbReference>
<dbReference type="EMBL" id="CP038804">
    <property type="protein sequence ID" value="UTY34951.1"/>
    <property type="molecule type" value="Genomic_DNA"/>
</dbReference>
<accession>A0AAE9SKJ3</accession>
<protein>
    <submittedName>
        <fullName evidence="2">DUF1007 family protein</fullName>
    </submittedName>
</protein>
<dbReference type="InterPro" id="IPR010412">
    <property type="entry name" value="DUF1007"/>
</dbReference>
<reference evidence="2" key="1">
    <citation type="submission" date="2019-04" db="EMBL/GenBank/DDBJ databases">
        <title>Whole genome sequencing of oral phylogroup 2 treponemes.</title>
        <authorList>
            <person name="Chan Y."/>
            <person name="Zeng H.H."/>
            <person name="Yu X.L."/>
            <person name="Leung W.K."/>
            <person name="Watt R.M."/>
        </authorList>
    </citation>
    <scope>NUCLEOTIDE SEQUENCE</scope>
    <source>
        <strain evidence="2">OMZ 835</strain>
        <strain evidence="1">OMZ 847</strain>
    </source>
</reference>
<sequence length="230" mass="27389">MIKLKKSIPVIIFIFLIGFPAFSHPHMWFTSSLEVVFSRKAIKGAYITWTFDRFFSADVISGYDLNGDGIFSTKETADVYENAFSYTENFYYFTFIRQGEKRVTPEHIEKDSFSVWQNKGILSYRFFIDLSGFEGQEIFLACYDYTFFCDITYPENAAVKFIYDKTMVKPSYMIIENKNYPVYYDPLGAMDDNRIYYKWAPGLNTYYPKEVRIRFENAYEKKMDNYFFCR</sequence>